<evidence type="ECO:0000256" key="2">
    <source>
        <dbReference type="SAM" id="Phobius"/>
    </source>
</evidence>
<feature type="signal peptide" evidence="3">
    <location>
        <begin position="1"/>
        <end position="27"/>
    </location>
</feature>
<evidence type="ECO:0000256" key="1">
    <source>
        <dbReference type="SAM" id="MobiDB-lite"/>
    </source>
</evidence>
<keyword evidence="3" id="KW-0732">Signal</keyword>
<keyword evidence="2" id="KW-1133">Transmembrane helix</keyword>
<gene>
    <name evidence="4" type="ORF">IV203_018667</name>
</gene>
<sequence>MLRFVWFFGNVLLAAVVTMMTLQATEGSLSVPAAVTVDNPRRMLQENTQETTMTVGSSNSMYPIGTDVWWKFDDVWYEGTIIDSDESVPNYTVRWEDDDIVVYTDMQQVDEMVSNAYLDDDDEEEEDDDDDDDDDDYTDLSLYNPWPTGTFVLMEFTSGWYEGVISSFEKVNETYAFYQIDWTDGTTGQYSDLVDVDEMVQNAQEYEPWPDGTPVFNENGELDEDLAADLEGQITAFASGVYTIEWSTGQQKDYKNFDDVDDMVAAANRKNGGSDFDDDAINYEPWEIGTEVSYEFDDGWWDGTISGFNADDMTYEVTWSDGSVNTYYDLRKIDQMVDDAQDDDEFADEDDDEDDEGITDDDDVDDDDDEIEYDIGTRVYQEFDDGWWVGNIVSNENGVYTVRWADNSFDTFDADSQELADIVYNAQNMPDDVDVKAYPIGTPVYRQFEDDIWYHGVIISYQDFMYTVEWEDATSTRHPAGAEMDAMVAAGAPTNGMSAAGIAFLSIFVLSASFGVAYFFIKKHAQRKQITNKNISPSAEEIAELDKKPTGYVV</sequence>
<accession>A0A9K3Q8W0</accession>
<organism evidence="4 5">
    <name type="scientific">Nitzschia inconspicua</name>
    <dbReference type="NCBI Taxonomy" id="303405"/>
    <lineage>
        <taxon>Eukaryota</taxon>
        <taxon>Sar</taxon>
        <taxon>Stramenopiles</taxon>
        <taxon>Ochrophyta</taxon>
        <taxon>Bacillariophyta</taxon>
        <taxon>Bacillariophyceae</taxon>
        <taxon>Bacillariophycidae</taxon>
        <taxon>Bacillariales</taxon>
        <taxon>Bacillariaceae</taxon>
        <taxon>Nitzschia</taxon>
    </lineage>
</organism>
<dbReference type="Proteomes" id="UP000693970">
    <property type="component" value="Unassembled WGS sequence"/>
</dbReference>
<comment type="caution">
    <text evidence="4">The sequence shown here is derived from an EMBL/GenBank/DDBJ whole genome shotgun (WGS) entry which is preliminary data.</text>
</comment>
<dbReference type="AlphaFoldDB" id="A0A9K3Q8W0"/>
<dbReference type="EMBL" id="JAGRRH010000003">
    <property type="protein sequence ID" value="KAG7372524.1"/>
    <property type="molecule type" value="Genomic_DNA"/>
</dbReference>
<evidence type="ECO:0000313" key="4">
    <source>
        <dbReference type="EMBL" id="KAG7372524.1"/>
    </source>
</evidence>
<keyword evidence="2" id="KW-0812">Transmembrane</keyword>
<evidence type="ECO:0000313" key="5">
    <source>
        <dbReference type="Proteomes" id="UP000693970"/>
    </source>
</evidence>
<feature type="chain" id="PRO_5039924207" evidence="3">
    <location>
        <begin position="28"/>
        <end position="554"/>
    </location>
</feature>
<evidence type="ECO:0000256" key="3">
    <source>
        <dbReference type="SAM" id="SignalP"/>
    </source>
</evidence>
<feature type="compositionally biased region" description="Acidic residues" evidence="1">
    <location>
        <begin position="118"/>
        <end position="138"/>
    </location>
</feature>
<reference evidence="4" key="2">
    <citation type="submission" date="2021-04" db="EMBL/GenBank/DDBJ databases">
        <authorList>
            <person name="Podell S."/>
        </authorList>
    </citation>
    <scope>NUCLEOTIDE SEQUENCE</scope>
    <source>
        <strain evidence="4">Hildebrandi</strain>
    </source>
</reference>
<keyword evidence="2" id="KW-0472">Membrane</keyword>
<protein>
    <submittedName>
        <fullName evidence="4">Uncharacterized protein</fullName>
    </submittedName>
</protein>
<feature type="region of interest" description="Disordered" evidence="1">
    <location>
        <begin position="115"/>
        <end position="140"/>
    </location>
</feature>
<feature type="region of interest" description="Disordered" evidence="1">
    <location>
        <begin position="344"/>
        <end position="369"/>
    </location>
</feature>
<name>A0A9K3Q8W0_9STRA</name>
<feature type="transmembrane region" description="Helical" evidence="2">
    <location>
        <begin position="499"/>
        <end position="521"/>
    </location>
</feature>
<keyword evidence="5" id="KW-1185">Reference proteome</keyword>
<reference evidence="4" key="1">
    <citation type="journal article" date="2021" name="Sci. Rep.">
        <title>Diploid genomic architecture of Nitzschia inconspicua, an elite biomass production diatom.</title>
        <authorList>
            <person name="Oliver A."/>
            <person name="Podell S."/>
            <person name="Pinowska A."/>
            <person name="Traller J.C."/>
            <person name="Smith S.R."/>
            <person name="McClure R."/>
            <person name="Beliaev A."/>
            <person name="Bohutskyi P."/>
            <person name="Hill E.A."/>
            <person name="Rabines A."/>
            <person name="Zheng H."/>
            <person name="Allen L.Z."/>
            <person name="Kuo A."/>
            <person name="Grigoriev I.V."/>
            <person name="Allen A.E."/>
            <person name="Hazlebeck D."/>
            <person name="Allen E.E."/>
        </authorList>
    </citation>
    <scope>NUCLEOTIDE SEQUENCE</scope>
    <source>
        <strain evidence="4">Hildebrandi</strain>
    </source>
</reference>
<proteinExistence type="predicted"/>
<dbReference type="OrthoDB" id="52734at2759"/>